<evidence type="ECO:0000313" key="2">
    <source>
        <dbReference type="Proteomes" id="UP000184130"/>
    </source>
</evidence>
<organism evidence="1 2">
    <name type="scientific">Xylanibacter ruminicola</name>
    <name type="common">Prevotella ruminicola</name>
    <dbReference type="NCBI Taxonomy" id="839"/>
    <lineage>
        <taxon>Bacteria</taxon>
        <taxon>Pseudomonadati</taxon>
        <taxon>Bacteroidota</taxon>
        <taxon>Bacteroidia</taxon>
        <taxon>Bacteroidales</taxon>
        <taxon>Prevotellaceae</taxon>
        <taxon>Xylanibacter</taxon>
    </lineage>
</organism>
<name>A0A1M6VA14_XYLRU</name>
<dbReference type="AlphaFoldDB" id="A0A1M6VA14"/>
<dbReference type="RefSeq" id="WP_073208479.1">
    <property type="nucleotide sequence ID" value="NZ_FRBD01000012.1"/>
</dbReference>
<reference evidence="1 2" key="1">
    <citation type="submission" date="2016-11" db="EMBL/GenBank/DDBJ databases">
        <authorList>
            <person name="Jaros S."/>
            <person name="Januszkiewicz K."/>
            <person name="Wedrychowicz H."/>
        </authorList>
    </citation>
    <scope>NUCLEOTIDE SEQUENCE [LARGE SCALE GENOMIC DNA]</scope>
    <source>
        <strain evidence="1 2">KHT3</strain>
    </source>
</reference>
<gene>
    <name evidence="1" type="ORF">SAMN05216463_1126</name>
</gene>
<dbReference type="Proteomes" id="UP000184130">
    <property type="component" value="Unassembled WGS sequence"/>
</dbReference>
<dbReference type="EMBL" id="FRBD01000012">
    <property type="protein sequence ID" value="SHK78221.1"/>
    <property type="molecule type" value="Genomic_DNA"/>
</dbReference>
<protein>
    <submittedName>
        <fullName evidence="1">Bacteriocin-type signal sequence-containing protein</fullName>
    </submittedName>
</protein>
<accession>A0A1M6VA14</accession>
<proteinExistence type="predicted"/>
<sequence>MATLTAAQIEQKKQLLIEKTREMKAIYDELVAAGAIELSDEQLNEINGGFYWDKVKEQAKKAAKESTDTGNLSLY</sequence>
<evidence type="ECO:0000313" key="1">
    <source>
        <dbReference type="EMBL" id="SHK78221.1"/>
    </source>
</evidence>